<dbReference type="FunFam" id="3.40.1190.10:FF:000010">
    <property type="entry name" value="Dihydrofolate synthetase"/>
    <property type="match status" value="1"/>
</dbReference>
<evidence type="ECO:0000256" key="1">
    <source>
        <dbReference type="ARBA" id="ARBA00008276"/>
    </source>
</evidence>
<keyword evidence="6" id="KW-0460">Magnesium</keyword>
<dbReference type="Gene3D" id="3.40.1190.10">
    <property type="entry name" value="Mur-like, catalytic domain"/>
    <property type="match status" value="1"/>
</dbReference>
<comment type="caution">
    <text evidence="8">The sequence shown here is derived from an EMBL/GenBank/DDBJ whole genome shotgun (WGS) entry which is preliminary data.</text>
</comment>
<dbReference type="AlphaFoldDB" id="A0A420HST1"/>
<evidence type="ECO:0000256" key="6">
    <source>
        <dbReference type="ARBA" id="ARBA00022842"/>
    </source>
</evidence>
<dbReference type="EMBL" id="MCBQ01016515">
    <property type="protein sequence ID" value="RKF60490.1"/>
    <property type="molecule type" value="Genomic_DNA"/>
</dbReference>
<reference evidence="8 9" key="1">
    <citation type="journal article" date="2018" name="BMC Genomics">
        <title>Comparative genome analyses reveal sequence features reflecting distinct modes of host-adaptation between dicot and monocot powdery mildew.</title>
        <authorList>
            <person name="Wu Y."/>
            <person name="Ma X."/>
            <person name="Pan Z."/>
            <person name="Kale S.D."/>
            <person name="Song Y."/>
            <person name="King H."/>
            <person name="Zhang Q."/>
            <person name="Presley C."/>
            <person name="Deng X."/>
            <person name="Wei C.I."/>
            <person name="Xiao S."/>
        </authorList>
    </citation>
    <scope>NUCLEOTIDE SEQUENCE [LARGE SCALE GENOMIC DNA]</scope>
    <source>
        <strain evidence="8">UMSG3</strain>
    </source>
</reference>
<name>A0A420HST1_9PEZI</name>
<keyword evidence="5 7" id="KW-0067">ATP-binding</keyword>
<evidence type="ECO:0000256" key="5">
    <source>
        <dbReference type="ARBA" id="ARBA00022840"/>
    </source>
</evidence>
<dbReference type="Proteomes" id="UP000283383">
    <property type="component" value="Unassembled WGS sequence"/>
</dbReference>
<evidence type="ECO:0000313" key="9">
    <source>
        <dbReference type="Proteomes" id="UP000283383"/>
    </source>
</evidence>
<dbReference type="UniPathway" id="UPA00850"/>
<dbReference type="InterPro" id="IPR036615">
    <property type="entry name" value="Mur_ligase_C_dom_sf"/>
</dbReference>
<dbReference type="GO" id="GO:0005829">
    <property type="term" value="C:cytosol"/>
    <property type="evidence" value="ECO:0007669"/>
    <property type="project" value="TreeGrafter"/>
</dbReference>
<evidence type="ECO:0000256" key="3">
    <source>
        <dbReference type="ARBA" id="ARBA00022723"/>
    </source>
</evidence>
<dbReference type="GO" id="GO:0005524">
    <property type="term" value="F:ATP binding"/>
    <property type="evidence" value="ECO:0007669"/>
    <property type="project" value="UniProtKB-KW"/>
</dbReference>
<dbReference type="GO" id="GO:0005739">
    <property type="term" value="C:mitochondrion"/>
    <property type="evidence" value="ECO:0007669"/>
    <property type="project" value="TreeGrafter"/>
</dbReference>
<keyword evidence="9" id="KW-1185">Reference proteome</keyword>
<dbReference type="EC" id="6.3.2.12" evidence="7"/>
<keyword evidence="2 7" id="KW-0436">Ligase</keyword>
<dbReference type="PANTHER" id="PTHR11136">
    <property type="entry name" value="FOLYLPOLYGLUTAMATE SYNTHASE-RELATED"/>
    <property type="match status" value="1"/>
</dbReference>
<evidence type="ECO:0000256" key="2">
    <source>
        <dbReference type="ARBA" id="ARBA00022598"/>
    </source>
</evidence>
<evidence type="ECO:0000256" key="7">
    <source>
        <dbReference type="PIRNR" id="PIRNR001563"/>
    </source>
</evidence>
<proteinExistence type="inferred from homology"/>
<dbReference type="STRING" id="62708.A0A420HST1"/>
<keyword evidence="4 7" id="KW-0547">Nucleotide-binding</keyword>
<dbReference type="PIRSF" id="PIRSF001563">
    <property type="entry name" value="Folylpolyglu_synth"/>
    <property type="match status" value="1"/>
</dbReference>
<protein>
    <recommendedName>
        <fullName evidence="7">Dihydrofolate synthetase</fullName>
        <ecNumber evidence="7">6.3.2.12</ecNumber>
    </recommendedName>
</protein>
<dbReference type="PANTHER" id="PTHR11136:SF0">
    <property type="entry name" value="DIHYDROFOLATE SYNTHETASE-RELATED"/>
    <property type="match status" value="1"/>
</dbReference>
<dbReference type="SUPFAM" id="SSF53623">
    <property type="entry name" value="MurD-like peptide ligases, catalytic domain"/>
    <property type="match status" value="1"/>
</dbReference>
<accession>A0A420HST1</accession>
<dbReference type="PROSITE" id="PS01012">
    <property type="entry name" value="FOLYLPOLYGLU_SYNT_2"/>
    <property type="match status" value="1"/>
</dbReference>
<dbReference type="Gene3D" id="3.90.190.20">
    <property type="entry name" value="Mur ligase, C-terminal domain"/>
    <property type="match status" value="1"/>
</dbReference>
<dbReference type="GO" id="GO:0006730">
    <property type="term" value="P:one-carbon metabolic process"/>
    <property type="evidence" value="ECO:0007669"/>
    <property type="project" value="UniProtKB-KW"/>
</dbReference>
<comment type="pathway">
    <text evidence="7">Cofactor biosynthesis; tetrahydrofolylpolyglutamate biosynthesis.</text>
</comment>
<keyword evidence="3" id="KW-0479">Metal-binding</keyword>
<gene>
    <name evidence="8" type="ORF">GcM3_165012</name>
</gene>
<dbReference type="InterPro" id="IPR036565">
    <property type="entry name" value="Mur-like_cat_sf"/>
</dbReference>
<dbReference type="GO" id="GO:0008841">
    <property type="term" value="F:dihydrofolate synthase activity"/>
    <property type="evidence" value="ECO:0007669"/>
    <property type="project" value="UniProtKB-EC"/>
</dbReference>
<dbReference type="InterPro" id="IPR018109">
    <property type="entry name" value="Folylpolyglutamate_synth_CS"/>
</dbReference>
<keyword evidence="7" id="KW-0554">One-carbon metabolism</keyword>
<dbReference type="SUPFAM" id="SSF53244">
    <property type="entry name" value="MurD-like peptide ligases, peptide-binding domain"/>
    <property type="match status" value="1"/>
</dbReference>
<evidence type="ECO:0000313" key="8">
    <source>
        <dbReference type="EMBL" id="RKF60490.1"/>
    </source>
</evidence>
<dbReference type="InterPro" id="IPR001645">
    <property type="entry name" value="Folylpolyglutamate_synth"/>
</dbReference>
<evidence type="ECO:0000256" key="4">
    <source>
        <dbReference type="ARBA" id="ARBA00022741"/>
    </source>
</evidence>
<organism evidence="8 9">
    <name type="scientific">Golovinomyces cichoracearum</name>
    <dbReference type="NCBI Taxonomy" id="62708"/>
    <lineage>
        <taxon>Eukaryota</taxon>
        <taxon>Fungi</taxon>
        <taxon>Dikarya</taxon>
        <taxon>Ascomycota</taxon>
        <taxon>Pezizomycotina</taxon>
        <taxon>Leotiomycetes</taxon>
        <taxon>Erysiphales</taxon>
        <taxon>Erysiphaceae</taxon>
        <taxon>Golovinomyces</taxon>
    </lineage>
</organism>
<comment type="catalytic activity">
    <reaction evidence="7">
        <text>7,8-dihydropteroate + L-glutamate + ATP = 7,8-dihydrofolate + ADP + phosphate + H(+)</text>
        <dbReference type="Rhea" id="RHEA:23584"/>
        <dbReference type="ChEBI" id="CHEBI:15378"/>
        <dbReference type="ChEBI" id="CHEBI:17839"/>
        <dbReference type="ChEBI" id="CHEBI:29985"/>
        <dbReference type="ChEBI" id="CHEBI:30616"/>
        <dbReference type="ChEBI" id="CHEBI:43474"/>
        <dbReference type="ChEBI" id="CHEBI:57451"/>
        <dbReference type="ChEBI" id="CHEBI:456216"/>
        <dbReference type="EC" id="6.3.2.12"/>
    </reaction>
</comment>
<sequence>MINLGLSRMSRLLRHTPQTWKGIHVAGTNGKGSICAYLSAMLSASGVRCGRFTSPHLIDRWDGITINDKTIEKSIFMDAENFVKENDKINNIKATEFEIITATAFEVFAREKIELGVIEVGLGGRLDSTNVMEKKIVTVISKIGLDHQSWLGNSIEQIAREKAGIMRPGVPCILDKSNPMTVRRAIMEHAREIGTEVILSSTDSHFFKDIDDFELEPHQRDNLACAYTAFHLGYTNSESPLHRLLPAVQNVSWPGRLQTLNINSITERQEPILLDGAHNAQSAEVLGNYVNKKFRTDSQKITWVIAASQGKELADILKPLLHHNDHVGAVKFHPVDRMPWVKATEPMEILSVAHQLGVNPYHSFDSGSNLPEILQWATAMSNGGPLVIAGSLYLVSDVLRLLRDAESIKNRLLNKWITSR</sequence>
<dbReference type="GO" id="GO:0004326">
    <property type="term" value="F:tetrahydrofolylpolyglutamate synthase activity"/>
    <property type="evidence" value="ECO:0007669"/>
    <property type="project" value="InterPro"/>
</dbReference>
<dbReference type="GO" id="GO:0046872">
    <property type="term" value="F:metal ion binding"/>
    <property type="evidence" value="ECO:0007669"/>
    <property type="project" value="UniProtKB-KW"/>
</dbReference>
<dbReference type="NCBIfam" id="TIGR01499">
    <property type="entry name" value="folC"/>
    <property type="match status" value="1"/>
</dbReference>
<comment type="similarity">
    <text evidence="1 7">Belongs to the folylpolyglutamate synthase family.</text>
</comment>